<evidence type="ECO:0000313" key="1">
    <source>
        <dbReference type="EMBL" id="MDN3610257.1"/>
    </source>
</evidence>
<name>A0ABT8BU20_9VIBR</name>
<accession>A0ABT8BU20</accession>
<reference evidence="2" key="1">
    <citation type="journal article" date="2019" name="Int. J. Syst. Evol. Microbiol.">
        <title>The Global Catalogue of Microorganisms (GCM) 10K type strain sequencing project: providing services to taxonomists for standard genome sequencing and annotation.</title>
        <authorList>
            <consortium name="The Broad Institute Genomics Platform"/>
            <consortium name="The Broad Institute Genome Sequencing Center for Infectious Disease"/>
            <person name="Wu L."/>
            <person name="Ma J."/>
        </authorList>
    </citation>
    <scope>NUCLEOTIDE SEQUENCE [LARGE SCALE GENOMIC DNA]</scope>
    <source>
        <strain evidence="2">CECT 7398</strain>
    </source>
</reference>
<proteinExistence type="predicted"/>
<evidence type="ECO:0000313" key="2">
    <source>
        <dbReference type="Proteomes" id="UP001238540"/>
    </source>
</evidence>
<dbReference type="EMBL" id="JAUFQC010000001">
    <property type="protein sequence ID" value="MDN3610257.1"/>
    <property type="molecule type" value="Genomic_DNA"/>
</dbReference>
<dbReference type="RefSeq" id="WP_076584815.1">
    <property type="nucleotide sequence ID" value="NZ_JABEYA020000001.1"/>
</dbReference>
<sequence length="128" mass="14682">MEHPENKSVVFDYTSFLGASCTKKWTFLEAFSTLIPKINLTWHYPQAPCLAIEERLWARAMHELSAHHSDESNLLILMQLARNEGIDELTLVMPYPLDPEQITTLQSDARSDIQCGPHDQLQIRLSTM</sequence>
<keyword evidence="2" id="KW-1185">Reference proteome</keyword>
<gene>
    <name evidence="1" type="ORF">QWZ16_11145</name>
</gene>
<comment type="caution">
    <text evidence="1">The sequence shown here is derived from an EMBL/GenBank/DDBJ whole genome shotgun (WGS) entry which is preliminary data.</text>
</comment>
<dbReference type="Proteomes" id="UP001238540">
    <property type="component" value="Unassembled WGS sequence"/>
</dbReference>
<protein>
    <submittedName>
        <fullName evidence="1">Transporter</fullName>
    </submittedName>
</protein>
<organism evidence="1 2">
    <name type="scientific">Vibrio ostreicida</name>
    <dbReference type="NCBI Taxonomy" id="526588"/>
    <lineage>
        <taxon>Bacteria</taxon>
        <taxon>Pseudomonadati</taxon>
        <taxon>Pseudomonadota</taxon>
        <taxon>Gammaproteobacteria</taxon>
        <taxon>Vibrionales</taxon>
        <taxon>Vibrionaceae</taxon>
        <taxon>Vibrio</taxon>
    </lineage>
</organism>